<dbReference type="Proteomes" id="UP000196560">
    <property type="component" value="Unassembled WGS sequence"/>
</dbReference>
<evidence type="ECO:0000256" key="1">
    <source>
        <dbReference type="SAM" id="MobiDB-lite"/>
    </source>
</evidence>
<feature type="compositionally biased region" description="Polar residues" evidence="1">
    <location>
        <begin position="195"/>
        <end position="205"/>
    </location>
</feature>
<feature type="region of interest" description="Disordered" evidence="1">
    <location>
        <begin position="130"/>
        <end position="205"/>
    </location>
</feature>
<reference evidence="4" key="1">
    <citation type="submission" date="2017-04" db="EMBL/GenBank/DDBJ databases">
        <title>Function of individual gut microbiota members based on whole genome sequencing of pure cultures obtained from chicken caecum.</title>
        <authorList>
            <person name="Medvecky M."/>
            <person name="Cejkova D."/>
            <person name="Polansky O."/>
            <person name="Karasova D."/>
            <person name="Kubasova T."/>
            <person name="Cizek A."/>
            <person name="Rychlik I."/>
        </authorList>
    </citation>
    <scope>NUCLEOTIDE SEQUENCE [LARGE SCALE GENOMIC DNA]</scope>
    <source>
        <strain evidence="4">An70</strain>
    </source>
</reference>
<protein>
    <recommendedName>
        <fullName evidence="5">DUF948 domain-containing protein</fullName>
    </recommendedName>
</protein>
<dbReference type="EMBL" id="NFHO01000012">
    <property type="protein sequence ID" value="OUN41644.1"/>
    <property type="molecule type" value="Genomic_DNA"/>
</dbReference>
<dbReference type="eggNOG" id="COG4768">
    <property type="taxonomic scope" value="Bacteria"/>
</dbReference>
<sequence>MDPLHILLVLLVIAGIWAVIELALTIRRARTTVDSLDKTMGEVNDMLAETRPVVAKLDGAIDELQPALTQVEPLLKSANVAVDALTSNLIEVEAVVRDVSTVTGAAANAGNAVSGVADSASEAVQKLLGKFKPGSPDPERALNEGSDSSREAVSTSAPEDAPAEAPAPAPRYYTYDSEPSSAAPSEAETAAADSVPSNQGDSTND</sequence>
<keyword evidence="2" id="KW-0472">Membrane</keyword>
<dbReference type="STRING" id="1118060.GCA_000311845_01108"/>
<feature type="compositionally biased region" description="Basic and acidic residues" evidence="1">
    <location>
        <begin position="137"/>
        <end position="150"/>
    </location>
</feature>
<feature type="transmembrane region" description="Helical" evidence="2">
    <location>
        <begin position="6"/>
        <end position="26"/>
    </location>
</feature>
<proteinExistence type="predicted"/>
<dbReference type="AlphaFoldDB" id="A0A1Y3TYH7"/>
<feature type="compositionally biased region" description="Low complexity" evidence="1">
    <location>
        <begin position="176"/>
        <end position="194"/>
    </location>
</feature>
<keyword evidence="2" id="KW-0812">Transmembrane</keyword>
<dbReference type="RefSeq" id="WP_087186967.1">
    <property type="nucleotide sequence ID" value="NZ_JAWQDJ010000001.1"/>
</dbReference>
<organism evidence="3 4">
    <name type="scientific">Enorma massiliensis</name>
    <dbReference type="NCBI Taxonomy" id="1472761"/>
    <lineage>
        <taxon>Bacteria</taxon>
        <taxon>Bacillati</taxon>
        <taxon>Actinomycetota</taxon>
        <taxon>Coriobacteriia</taxon>
        <taxon>Coriobacteriales</taxon>
        <taxon>Coriobacteriaceae</taxon>
        <taxon>Enorma</taxon>
    </lineage>
</organism>
<evidence type="ECO:0000313" key="4">
    <source>
        <dbReference type="Proteomes" id="UP000196560"/>
    </source>
</evidence>
<name>A0A1Y3TYH7_9ACTN</name>
<feature type="compositionally biased region" description="Low complexity" evidence="1">
    <location>
        <begin position="157"/>
        <end position="166"/>
    </location>
</feature>
<gene>
    <name evidence="3" type="ORF">B5G21_09405</name>
</gene>
<keyword evidence="4" id="KW-1185">Reference proteome</keyword>
<accession>A0A1Y3TYH7</accession>
<evidence type="ECO:0008006" key="5">
    <source>
        <dbReference type="Google" id="ProtNLM"/>
    </source>
</evidence>
<evidence type="ECO:0000313" key="3">
    <source>
        <dbReference type="EMBL" id="OUN41644.1"/>
    </source>
</evidence>
<evidence type="ECO:0000256" key="2">
    <source>
        <dbReference type="SAM" id="Phobius"/>
    </source>
</evidence>
<keyword evidence="2" id="KW-1133">Transmembrane helix</keyword>
<comment type="caution">
    <text evidence="3">The sequence shown here is derived from an EMBL/GenBank/DDBJ whole genome shotgun (WGS) entry which is preliminary data.</text>
</comment>